<accession>T2KKC1</accession>
<keyword evidence="2" id="KW-1185">Reference proteome</keyword>
<proteinExistence type="predicted"/>
<protein>
    <submittedName>
        <fullName evidence="1">Uncharacterized protein</fullName>
    </submittedName>
</protein>
<reference evidence="1 2" key="1">
    <citation type="journal article" date="2013" name="Appl. Environ. Microbiol.">
        <title>The genome of the alga-associated marine flavobacterium Formosa agariphila KMM 3901T reveals a broad potential for degradation of algal polysaccharides.</title>
        <authorList>
            <person name="Mann A.J."/>
            <person name="Hahnke R.L."/>
            <person name="Huang S."/>
            <person name="Werner J."/>
            <person name="Xing P."/>
            <person name="Barbeyron T."/>
            <person name="Huettel B."/>
            <person name="Stueber K."/>
            <person name="Reinhardt R."/>
            <person name="Harder J."/>
            <person name="Gloeckner F.O."/>
            <person name="Amann R.I."/>
            <person name="Teeling H."/>
        </authorList>
    </citation>
    <scope>NUCLEOTIDE SEQUENCE [LARGE SCALE GENOMIC DNA]</scope>
    <source>
        <strain evidence="2">DSM 15362 / KCTC 12365 / LMG 23005 / KMM 3901</strain>
    </source>
</reference>
<dbReference type="Proteomes" id="UP000016160">
    <property type="component" value="Chromosome"/>
</dbReference>
<dbReference type="HOGENOM" id="CLU_3262214_0_0_10"/>
<evidence type="ECO:0000313" key="1">
    <source>
        <dbReference type="EMBL" id="CDF79210.1"/>
    </source>
</evidence>
<evidence type="ECO:0000313" key="2">
    <source>
        <dbReference type="Proteomes" id="UP000016160"/>
    </source>
</evidence>
<dbReference type="EMBL" id="HG315671">
    <property type="protein sequence ID" value="CDF79210.1"/>
    <property type="molecule type" value="Genomic_DNA"/>
</dbReference>
<sequence length="42" mass="5098">VQYINLCNYYWHISSRKEIGRVSVHFIGVDKEYFNINVCLEF</sequence>
<dbReference type="AlphaFoldDB" id="T2KKC1"/>
<organism evidence="1 2">
    <name type="scientific">Formosa agariphila (strain DSM 15362 / KCTC 12365 / LMG 23005 / KMM 3901 / M-2Alg 35-1)</name>
    <dbReference type="NCBI Taxonomy" id="1347342"/>
    <lineage>
        <taxon>Bacteria</taxon>
        <taxon>Pseudomonadati</taxon>
        <taxon>Bacteroidota</taxon>
        <taxon>Flavobacteriia</taxon>
        <taxon>Flavobacteriales</taxon>
        <taxon>Flavobacteriaceae</taxon>
        <taxon>Formosa</taxon>
    </lineage>
</organism>
<gene>
    <name evidence="1" type="ORF">BN863_14980</name>
</gene>
<feature type="non-terminal residue" evidence="1">
    <location>
        <position position="1"/>
    </location>
</feature>
<name>T2KKC1_FORAG</name>